<keyword evidence="1" id="KW-0812">Transmembrane</keyword>
<protein>
    <recommendedName>
        <fullName evidence="4">SLATT domain-containing protein</fullName>
    </recommendedName>
</protein>
<name>A0A3L6ZKW4_9MICO</name>
<proteinExistence type="predicted"/>
<feature type="transmembrane region" description="Helical" evidence="1">
    <location>
        <begin position="37"/>
        <end position="58"/>
    </location>
</feature>
<accession>A0A3L6ZKW4</accession>
<keyword evidence="3" id="KW-1185">Reference proteome</keyword>
<gene>
    <name evidence="2" type="ORF">D9V29_13710</name>
</gene>
<feature type="transmembrane region" description="Helical" evidence="1">
    <location>
        <begin position="134"/>
        <end position="153"/>
    </location>
</feature>
<sequence>MRWNRKVHDPFDGKDLILELLDHEVDRQRADVASRGAMVATRAAVLIASASIITSLQSDPGGPAFIATVILTAAAAMTGVVVLVMRSGDELSIVELEKALWPMATNEARRDLVYQKLYALRGDEKRLRRRARTLNVGFALLTASLISTAFHLTTTI</sequence>
<evidence type="ECO:0008006" key="4">
    <source>
        <dbReference type="Google" id="ProtNLM"/>
    </source>
</evidence>
<dbReference type="EMBL" id="RCUV01000020">
    <property type="protein sequence ID" value="RLP68530.1"/>
    <property type="molecule type" value="Genomic_DNA"/>
</dbReference>
<feature type="transmembrane region" description="Helical" evidence="1">
    <location>
        <begin position="64"/>
        <end position="85"/>
    </location>
</feature>
<dbReference type="AlphaFoldDB" id="A0A3L6ZKW4"/>
<dbReference type="RefSeq" id="WP_121673887.1">
    <property type="nucleotide sequence ID" value="NZ_RCUV01000020.1"/>
</dbReference>
<evidence type="ECO:0000256" key="1">
    <source>
        <dbReference type="SAM" id="Phobius"/>
    </source>
</evidence>
<keyword evidence="1" id="KW-1133">Transmembrane helix</keyword>
<evidence type="ECO:0000313" key="3">
    <source>
        <dbReference type="Proteomes" id="UP000270299"/>
    </source>
</evidence>
<keyword evidence="1" id="KW-0472">Membrane</keyword>
<reference evidence="2 3" key="1">
    <citation type="submission" date="2018-10" db="EMBL/GenBank/DDBJ databases">
        <authorList>
            <person name="Li J."/>
        </authorList>
    </citation>
    <scope>NUCLEOTIDE SEQUENCE [LARGE SCALE GENOMIC DNA]</scope>
    <source>
        <strain evidence="2 3">CCTCC AB209002</strain>
    </source>
</reference>
<comment type="caution">
    <text evidence="2">The sequence shown here is derived from an EMBL/GenBank/DDBJ whole genome shotgun (WGS) entry which is preliminary data.</text>
</comment>
<evidence type="ECO:0000313" key="2">
    <source>
        <dbReference type="EMBL" id="RLP68530.1"/>
    </source>
</evidence>
<dbReference type="Proteomes" id="UP000270299">
    <property type="component" value="Unassembled WGS sequence"/>
</dbReference>
<organism evidence="2 3">
    <name type="scientific">Mycetocola manganoxydans</name>
    <dbReference type="NCBI Taxonomy" id="699879"/>
    <lineage>
        <taxon>Bacteria</taxon>
        <taxon>Bacillati</taxon>
        <taxon>Actinomycetota</taxon>
        <taxon>Actinomycetes</taxon>
        <taxon>Micrococcales</taxon>
        <taxon>Microbacteriaceae</taxon>
        <taxon>Mycetocola</taxon>
    </lineage>
</organism>